<gene>
    <name evidence="2" type="ORF">LNINA_LOCUS14646</name>
</gene>
<evidence type="ECO:0000313" key="2">
    <source>
        <dbReference type="EMBL" id="CAK1555860.1"/>
    </source>
</evidence>
<dbReference type="AlphaFoldDB" id="A0AAV1K5N1"/>
<dbReference type="Proteomes" id="UP001497472">
    <property type="component" value="Unassembled WGS sequence"/>
</dbReference>
<sequence length="71" mass="7763">MSRIFQWDMGQIHLQVKILCIICKGWDPSCWSTVSTTPLSTVPFVPTEISSPTQTTKTTAPAVTEATEAPP</sequence>
<comment type="caution">
    <text evidence="2">The sequence shown here is derived from an EMBL/GenBank/DDBJ whole genome shotgun (WGS) entry which is preliminary data.</text>
</comment>
<name>A0AAV1K5N1_9NEOP</name>
<evidence type="ECO:0000256" key="1">
    <source>
        <dbReference type="SAM" id="MobiDB-lite"/>
    </source>
</evidence>
<accession>A0AAV1K5N1</accession>
<organism evidence="2 3">
    <name type="scientific">Leptosia nina</name>
    <dbReference type="NCBI Taxonomy" id="320188"/>
    <lineage>
        <taxon>Eukaryota</taxon>
        <taxon>Metazoa</taxon>
        <taxon>Ecdysozoa</taxon>
        <taxon>Arthropoda</taxon>
        <taxon>Hexapoda</taxon>
        <taxon>Insecta</taxon>
        <taxon>Pterygota</taxon>
        <taxon>Neoptera</taxon>
        <taxon>Endopterygota</taxon>
        <taxon>Lepidoptera</taxon>
        <taxon>Glossata</taxon>
        <taxon>Ditrysia</taxon>
        <taxon>Papilionoidea</taxon>
        <taxon>Pieridae</taxon>
        <taxon>Pierinae</taxon>
        <taxon>Leptosia</taxon>
    </lineage>
</organism>
<protein>
    <submittedName>
        <fullName evidence="2">Uncharacterized protein</fullName>
    </submittedName>
</protein>
<evidence type="ECO:0000313" key="3">
    <source>
        <dbReference type="Proteomes" id="UP001497472"/>
    </source>
</evidence>
<dbReference type="EMBL" id="CAVLEF010000280">
    <property type="protein sequence ID" value="CAK1555860.1"/>
    <property type="molecule type" value="Genomic_DNA"/>
</dbReference>
<keyword evidence="3" id="KW-1185">Reference proteome</keyword>
<reference evidence="2 3" key="1">
    <citation type="submission" date="2023-11" db="EMBL/GenBank/DDBJ databases">
        <authorList>
            <person name="Okamura Y."/>
        </authorList>
    </citation>
    <scope>NUCLEOTIDE SEQUENCE [LARGE SCALE GENOMIC DNA]</scope>
</reference>
<proteinExistence type="predicted"/>
<feature type="region of interest" description="Disordered" evidence="1">
    <location>
        <begin position="45"/>
        <end position="71"/>
    </location>
</feature>